<reference evidence="2" key="1">
    <citation type="submission" date="2017-01" db="EMBL/GenBank/DDBJ databases">
        <title>Genome Analysis of Deinococcus marmoris KOPRI26562.</title>
        <authorList>
            <person name="Kim J.H."/>
            <person name="Oh H.-M."/>
        </authorList>
    </citation>
    <scope>NUCLEOTIDE SEQUENCE [LARGE SCALE GENOMIC DNA]</scope>
    <source>
        <strain evidence="2">PAMC 26633</strain>
    </source>
</reference>
<protein>
    <submittedName>
        <fullName evidence="1">Uncharacterized protein</fullName>
    </submittedName>
</protein>
<dbReference type="AlphaFoldDB" id="A0A226WPB6"/>
<comment type="caution">
    <text evidence="1">The sequence shown here is derived from an EMBL/GenBank/DDBJ whole genome shotgun (WGS) entry which is preliminary data.</text>
</comment>
<evidence type="ECO:0000313" key="1">
    <source>
        <dbReference type="EMBL" id="OXC72468.1"/>
    </source>
</evidence>
<dbReference type="EMBL" id="MTHB01000276">
    <property type="protein sequence ID" value="OXC72468.1"/>
    <property type="molecule type" value="Genomic_DNA"/>
</dbReference>
<dbReference type="Proteomes" id="UP000214720">
    <property type="component" value="Unassembled WGS sequence"/>
</dbReference>
<evidence type="ECO:0000313" key="2">
    <source>
        <dbReference type="Proteomes" id="UP000214720"/>
    </source>
</evidence>
<proteinExistence type="predicted"/>
<gene>
    <name evidence="1" type="ORF">BSU04_41820</name>
</gene>
<accession>A0A226WPB6</accession>
<sequence length="84" mass="9399">MSDNKIFVSIRFLWDEPFKLTIASIPITEQLSHYEIDCDARKVTLIDGRLLNGGEVTLNIDRQPSSDIRPATPVATVADQLCPK</sequence>
<organism evidence="1 2">
    <name type="scientific">Caballeronia sordidicola</name>
    <name type="common">Burkholderia sordidicola</name>
    <dbReference type="NCBI Taxonomy" id="196367"/>
    <lineage>
        <taxon>Bacteria</taxon>
        <taxon>Pseudomonadati</taxon>
        <taxon>Pseudomonadota</taxon>
        <taxon>Betaproteobacteria</taxon>
        <taxon>Burkholderiales</taxon>
        <taxon>Burkholderiaceae</taxon>
        <taxon>Caballeronia</taxon>
    </lineage>
</organism>
<name>A0A226WPB6_CABSO</name>
<dbReference type="RefSeq" id="WP_089165719.1">
    <property type="nucleotide sequence ID" value="NZ_MTHB01000276.1"/>
</dbReference>